<dbReference type="Proteomes" id="UP000310200">
    <property type="component" value="Unassembled WGS sequence"/>
</dbReference>
<reference evidence="1 2" key="1">
    <citation type="journal article" date="2019" name="Philos. Trans. R. Soc. Lond., B, Biol. Sci.">
        <title>Ant behaviour and brain gene expression of defending hosts depend on the ecological success of the intruding social parasite.</title>
        <authorList>
            <person name="Kaur R."/>
            <person name="Stoldt M."/>
            <person name="Jongepier E."/>
            <person name="Feldmeyer B."/>
            <person name="Menzel F."/>
            <person name="Bornberg-Bauer E."/>
            <person name="Foitzik S."/>
        </authorList>
    </citation>
    <scope>NUCLEOTIDE SEQUENCE [LARGE SCALE GENOMIC DNA]</scope>
    <source>
        <tissue evidence="1">Whole body</tissue>
    </source>
</reference>
<proteinExistence type="predicted"/>
<dbReference type="AlphaFoldDB" id="A0A4S2KFI9"/>
<comment type="caution">
    <text evidence="1">The sequence shown here is derived from an EMBL/GenBank/DDBJ whole genome shotgun (WGS) entry which is preliminary data.</text>
</comment>
<keyword evidence="2" id="KW-1185">Reference proteome</keyword>
<evidence type="ECO:0000313" key="2">
    <source>
        <dbReference type="Proteomes" id="UP000310200"/>
    </source>
</evidence>
<evidence type="ECO:0000313" key="1">
    <source>
        <dbReference type="EMBL" id="TGZ46527.1"/>
    </source>
</evidence>
<sequence length="143" mass="15774">MRRCAYAMSLDISNNANAPISYSSCELIISGGPKGKACDKKFWMALPAGSVNYRQVSALSSPLINCDCYTPLTGSLTGISEFGWVIERCEHTTDTRDDPRRRASTIRNEYNAIGNDCELSPAAYPPKLIRRMPRNNAGHGREV</sequence>
<organism evidence="1 2">
    <name type="scientific">Temnothorax longispinosus</name>
    <dbReference type="NCBI Taxonomy" id="300112"/>
    <lineage>
        <taxon>Eukaryota</taxon>
        <taxon>Metazoa</taxon>
        <taxon>Ecdysozoa</taxon>
        <taxon>Arthropoda</taxon>
        <taxon>Hexapoda</taxon>
        <taxon>Insecta</taxon>
        <taxon>Pterygota</taxon>
        <taxon>Neoptera</taxon>
        <taxon>Endopterygota</taxon>
        <taxon>Hymenoptera</taxon>
        <taxon>Apocrita</taxon>
        <taxon>Aculeata</taxon>
        <taxon>Formicoidea</taxon>
        <taxon>Formicidae</taxon>
        <taxon>Myrmicinae</taxon>
        <taxon>Temnothorax</taxon>
    </lineage>
</organism>
<accession>A0A4S2KFI9</accession>
<dbReference type="EMBL" id="QBLH01002859">
    <property type="protein sequence ID" value="TGZ46527.1"/>
    <property type="molecule type" value="Genomic_DNA"/>
</dbReference>
<name>A0A4S2KFI9_9HYME</name>
<protein>
    <submittedName>
        <fullName evidence="1">Uncharacterized protein</fullName>
    </submittedName>
</protein>
<gene>
    <name evidence="1" type="ORF">DBV15_11837</name>
</gene>